<accession>A0A4Z1BPT9</accession>
<keyword evidence="1" id="KW-1133">Transmembrane helix</keyword>
<sequence>MSTLLATIRNLVAAFDRIHGDYATSLDGVVGTLRGFAFNAPFGDLVSLAFAINDTRDSLNADSTPTRTQFDAALDLERLQSLEDERVRRTKPVATAATWLIGALRGAEVIAAFDAAPALERLEILSGLARILPWLDLHDPRKVGGAVTGSTEARFLMDVARGRPSILMPDRLSAMIRDLPEITVTGSVATLEMDDTARAFFRRQQGGDTPVDALKWTTLALAQSAGLVTAILSVPQLREPASQVLVDHYLKLQFGIDQAADGAGPVNPVVRLGQIGDELTELGLRPAPPGGRLFRAKVVLDTAGLPFSFFDGLVKTQLALIGALNATDPRQEGLLAAQGVGEGIKLMAAAVELRGATSALRSTAGRVGAVIAVPLLAVELQTAAKGLQDARQAGDLSVAIGNGLMGISATGAVLFGLYAKFAVAAAAAGPVGLGAALAGGLLVTITVLGIYLVEFTKDPKLKTFAHQCIFGRGFADFTALNPDQVAFGFGTPAAPRVALMLERLRSLQAPIGFATEAPTLPGVYSLTHALTEGGPSAAAGRSFRSTARTAVQYLGSAPREGGAPPPLPGFDDPIFRRTGQTLIYGPGASDTPLSWERGWLRLQITWSPDPRIPKTVEYARLPAS</sequence>
<dbReference type="Proteomes" id="UP000297972">
    <property type="component" value="Unassembled WGS sequence"/>
</dbReference>
<gene>
    <name evidence="2" type="ORF">E4L95_21870</name>
</gene>
<evidence type="ECO:0000256" key="1">
    <source>
        <dbReference type="SAM" id="Phobius"/>
    </source>
</evidence>
<protein>
    <submittedName>
        <fullName evidence="2">Uncharacterized protein</fullName>
    </submittedName>
</protein>
<feature type="transmembrane region" description="Helical" evidence="1">
    <location>
        <begin position="396"/>
        <end position="419"/>
    </location>
</feature>
<proteinExistence type="predicted"/>
<keyword evidence="1" id="KW-0472">Membrane</keyword>
<organism evidence="2 3">
    <name type="scientific">Paracoccus liaowanqingii</name>
    <dbReference type="NCBI Taxonomy" id="2560053"/>
    <lineage>
        <taxon>Bacteria</taxon>
        <taxon>Pseudomonadati</taxon>
        <taxon>Pseudomonadota</taxon>
        <taxon>Alphaproteobacteria</taxon>
        <taxon>Rhodobacterales</taxon>
        <taxon>Paracoccaceae</taxon>
        <taxon>Paracoccus</taxon>
    </lineage>
</organism>
<name>A0A4Z1BPT9_9RHOB</name>
<reference evidence="2 3" key="1">
    <citation type="submission" date="2019-03" db="EMBL/GenBank/DDBJ databases">
        <authorList>
            <person name="Li J."/>
        </authorList>
    </citation>
    <scope>NUCLEOTIDE SEQUENCE [LARGE SCALE GENOMIC DNA]</scope>
    <source>
        <strain evidence="2 3">3058</strain>
    </source>
</reference>
<dbReference type="EMBL" id="SRPG01000432">
    <property type="protein sequence ID" value="TGN39011.1"/>
    <property type="molecule type" value="Genomic_DNA"/>
</dbReference>
<feature type="transmembrane region" description="Helical" evidence="1">
    <location>
        <begin position="431"/>
        <end position="453"/>
    </location>
</feature>
<dbReference type="AlphaFoldDB" id="A0A4Z1BPT9"/>
<dbReference type="RefSeq" id="WP_135819311.1">
    <property type="nucleotide sequence ID" value="NZ_SRPG01000432.1"/>
</dbReference>
<evidence type="ECO:0000313" key="3">
    <source>
        <dbReference type="Proteomes" id="UP000297972"/>
    </source>
</evidence>
<comment type="caution">
    <text evidence="2">The sequence shown here is derived from an EMBL/GenBank/DDBJ whole genome shotgun (WGS) entry which is preliminary data.</text>
</comment>
<evidence type="ECO:0000313" key="2">
    <source>
        <dbReference type="EMBL" id="TGN39011.1"/>
    </source>
</evidence>
<keyword evidence="1" id="KW-0812">Transmembrane</keyword>
<keyword evidence="3" id="KW-1185">Reference proteome</keyword>